<evidence type="ECO:0000313" key="13">
    <source>
        <dbReference type="EMBL" id="KEF63006.1"/>
    </source>
</evidence>
<evidence type="ECO:0000256" key="9">
    <source>
        <dbReference type="ARBA" id="ARBA00038030"/>
    </source>
</evidence>
<dbReference type="HOGENOM" id="CLU_017516_0_1_1"/>
<feature type="region of interest" description="Disordered" evidence="11">
    <location>
        <begin position="53"/>
        <end position="118"/>
    </location>
</feature>
<dbReference type="Pfam" id="PF13432">
    <property type="entry name" value="TPR_16"/>
    <property type="match status" value="2"/>
</dbReference>
<name>A0A072PT01_9EURO</name>
<dbReference type="RefSeq" id="XP_013265596.1">
    <property type="nucleotide sequence ID" value="XM_013410142.1"/>
</dbReference>
<evidence type="ECO:0000256" key="11">
    <source>
        <dbReference type="SAM" id="MobiDB-lite"/>
    </source>
</evidence>
<dbReference type="PROSITE" id="PS50005">
    <property type="entry name" value="TPR"/>
    <property type="match status" value="6"/>
</dbReference>
<feature type="transmembrane region" description="Helical" evidence="12">
    <location>
        <begin position="29"/>
        <end position="50"/>
    </location>
</feature>
<dbReference type="GO" id="GO:0015450">
    <property type="term" value="F:protein-transporting ATPase activity"/>
    <property type="evidence" value="ECO:0007669"/>
    <property type="project" value="InterPro"/>
</dbReference>
<dbReference type="InterPro" id="IPR005687">
    <property type="entry name" value="Tom70"/>
</dbReference>
<accession>A0A072PT01</accession>
<feature type="repeat" description="TPR" evidence="10">
    <location>
        <begin position="546"/>
        <end position="579"/>
    </location>
</feature>
<protein>
    <recommendedName>
        <fullName evidence="15">Mitochondrial import receptor subunit tom-70</fullName>
    </recommendedName>
</protein>
<dbReference type="GO" id="GO:0030943">
    <property type="term" value="F:mitochondrion targeting sequence binding"/>
    <property type="evidence" value="ECO:0007669"/>
    <property type="project" value="TreeGrafter"/>
</dbReference>
<evidence type="ECO:0000256" key="1">
    <source>
        <dbReference type="ARBA" id="ARBA00004572"/>
    </source>
</evidence>
<comment type="subcellular location">
    <subcellularLocation>
        <location evidence="1">Mitochondrion outer membrane</location>
        <topology evidence="1">Single-pass membrane protein</topology>
    </subcellularLocation>
</comment>
<dbReference type="VEuPathDB" id="FungiDB:A1O9_00981"/>
<dbReference type="PANTHER" id="PTHR46208:SF1">
    <property type="entry name" value="MITOCHONDRIAL IMPORT RECEPTOR SUBUNIT TOM70"/>
    <property type="match status" value="1"/>
</dbReference>
<sequence>MADPIAIDASRASPGLWDRVSTWVSENKAVAYTIAGTVVVITSAGAIYYFSGQKSPSSTASTEKRKSKKERRKEKRAAEEAQKSGISLKDEEAATAPAPKPATVEAESELPEINESTVANFSQEERETYAQKLKAAGNKAYGSKDYNKAIDLYGQAILLKPDPVFYSNRAAAYNILSDYDKVVEDTTAAIAMNPEYVKALNRRAHAYEHLGYLSEALLDYTASCIIDGFQNESTAQSVERLLKKVAEKKGKVILAGKKNRLPSATFVSNYLQSFRPRPLPDDLEESVELDENTGKGQLQRGLLALTKKTGEAYEAASKAFKRAIELGDLGEHEAYALSMQATFLYLEGDLPQALEDLNKAIGLQPSLTQAHIKRASMHLEAGNKDLAAEEFEQAIAQNKDDPDIYYHRAQLHFILGDFADAAKDYQKSIDLDRDFIYAHIQLGVTQYKLGSIASSMATFRRTIKNFDKVPDVYNYYGELLIDQQKYSEAIERFEMAIDMERQTKPTGAINVLPLINKALCLFQWKQDFKAAEELCEKALILDPECDIAVATMAQLLLQQGKVTDALKYFERAAELSRTEAEVVNALSYAEATRTQLEVSEKYPQLAARLSQMENSGMGGPVPQMDPAQIERAQMEAAIRSAQQPRRR</sequence>
<keyword evidence="3" id="KW-0677">Repeat</keyword>
<evidence type="ECO:0000256" key="6">
    <source>
        <dbReference type="ARBA" id="ARBA00022989"/>
    </source>
</evidence>
<dbReference type="InterPro" id="IPR019734">
    <property type="entry name" value="TPR_rpt"/>
</dbReference>
<dbReference type="GO" id="GO:0045039">
    <property type="term" value="P:protein insertion into mitochondrial inner membrane"/>
    <property type="evidence" value="ECO:0007669"/>
    <property type="project" value="TreeGrafter"/>
</dbReference>
<evidence type="ECO:0008006" key="15">
    <source>
        <dbReference type="Google" id="ProtNLM"/>
    </source>
</evidence>
<keyword evidence="5 10" id="KW-0802">TPR repeat</keyword>
<dbReference type="EMBL" id="AMGV01000001">
    <property type="protein sequence ID" value="KEF63006.1"/>
    <property type="molecule type" value="Genomic_DNA"/>
</dbReference>
<dbReference type="SUPFAM" id="SSF48452">
    <property type="entry name" value="TPR-like"/>
    <property type="match status" value="1"/>
</dbReference>
<feature type="repeat" description="TPR" evidence="10">
    <location>
        <begin position="334"/>
        <end position="367"/>
    </location>
</feature>
<feature type="compositionally biased region" description="Basic and acidic residues" evidence="11">
    <location>
        <begin position="76"/>
        <end position="92"/>
    </location>
</feature>
<dbReference type="SMART" id="SM00028">
    <property type="entry name" value="TPR"/>
    <property type="match status" value="10"/>
</dbReference>
<dbReference type="STRING" id="1182545.A0A072PT01"/>
<dbReference type="GO" id="GO:0006886">
    <property type="term" value="P:intracellular protein transport"/>
    <property type="evidence" value="ECO:0007669"/>
    <property type="project" value="InterPro"/>
</dbReference>
<evidence type="ECO:0000313" key="14">
    <source>
        <dbReference type="Proteomes" id="UP000027920"/>
    </source>
</evidence>
<dbReference type="Gene3D" id="1.25.40.10">
    <property type="entry name" value="Tetratricopeptide repeat domain"/>
    <property type="match status" value="2"/>
</dbReference>
<evidence type="ECO:0000256" key="3">
    <source>
        <dbReference type="ARBA" id="ARBA00022737"/>
    </source>
</evidence>
<comment type="caution">
    <text evidence="13">The sequence shown here is derived from an EMBL/GenBank/DDBJ whole genome shotgun (WGS) entry which is preliminary data.</text>
</comment>
<dbReference type="PANTHER" id="PTHR46208">
    <property type="entry name" value="MITOCHONDRIAL IMPORT RECEPTOR SUBUNIT TOM70"/>
    <property type="match status" value="1"/>
</dbReference>
<evidence type="ECO:0000256" key="10">
    <source>
        <dbReference type="PROSITE-ProRule" id="PRU00339"/>
    </source>
</evidence>
<dbReference type="GeneID" id="25275930"/>
<proteinExistence type="inferred from homology"/>
<evidence type="ECO:0000256" key="12">
    <source>
        <dbReference type="SAM" id="Phobius"/>
    </source>
</evidence>
<keyword evidence="7" id="KW-0496">Mitochondrion</keyword>
<keyword evidence="8 12" id="KW-0472">Membrane</keyword>
<dbReference type="OrthoDB" id="2942533at2759"/>
<evidence type="ECO:0000256" key="5">
    <source>
        <dbReference type="ARBA" id="ARBA00022803"/>
    </source>
</evidence>
<feature type="compositionally biased region" description="Basic residues" evidence="11">
    <location>
        <begin position="65"/>
        <end position="75"/>
    </location>
</feature>
<keyword evidence="14" id="KW-1185">Reference proteome</keyword>
<feature type="compositionally biased region" description="Low complexity" evidence="11">
    <location>
        <begin position="94"/>
        <end position="105"/>
    </location>
</feature>
<gene>
    <name evidence="13" type="ORF">A1O9_00981</name>
</gene>
<dbReference type="NCBIfam" id="TIGR00990">
    <property type="entry name" value="3a0801s09"/>
    <property type="match status" value="1"/>
</dbReference>
<evidence type="ECO:0000256" key="2">
    <source>
        <dbReference type="ARBA" id="ARBA00022692"/>
    </source>
</evidence>
<dbReference type="GO" id="GO:0030150">
    <property type="term" value="P:protein import into mitochondrial matrix"/>
    <property type="evidence" value="ECO:0007669"/>
    <property type="project" value="TreeGrafter"/>
</dbReference>
<dbReference type="Proteomes" id="UP000027920">
    <property type="component" value="Unassembled WGS sequence"/>
</dbReference>
<feature type="repeat" description="TPR" evidence="10">
    <location>
        <begin position="368"/>
        <end position="401"/>
    </location>
</feature>
<dbReference type="GO" id="GO:0005741">
    <property type="term" value="C:mitochondrial outer membrane"/>
    <property type="evidence" value="ECO:0007669"/>
    <property type="project" value="UniProtKB-SubCell"/>
</dbReference>
<comment type="similarity">
    <text evidence="9">Belongs to the Tom70 family.</text>
</comment>
<feature type="repeat" description="TPR" evidence="10">
    <location>
        <begin position="130"/>
        <end position="163"/>
    </location>
</feature>
<evidence type="ECO:0000256" key="7">
    <source>
        <dbReference type="ARBA" id="ARBA00023128"/>
    </source>
</evidence>
<keyword evidence="2 12" id="KW-0812">Transmembrane</keyword>
<organism evidence="13 14">
    <name type="scientific">Exophiala aquamarina CBS 119918</name>
    <dbReference type="NCBI Taxonomy" id="1182545"/>
    <lineage>
        <taxon>Eukaryota</taxon>
        <taxon>Fungi</taxon>
        <taxon>Dikarya</taxon>
        <taxon>Ascomycota</taxon>
        <taxon>Pezizomycotina</taxon>
        <taxon>Eurotiomycetes</taxon>
        <taxon>Chaetothyriomycetidae</taxon>
        <taxon>Chaetothyriales</taxon>
        <taxon>Herpotrichiellaceae</taxon>
        <taxon>Exophiala</taxon>
    </lineage>
</organism>
<dbReference type="AlphaFoldDB" id="A0A072PT01"/>
<feature type="repeat" description="TPR" evidence="10">
    <location>
        <begin position="402"/>
        <end position="435"/>
    </location>
</feature>
<dbReference type="InterPro" id="IPR011990">
    <property type="entry name" value="TPR-like_helical_dom_sf"/>
</dbReference>
<reference evidence="13 14" key="1">
    <citation type="submission" date="2013-03" db="EMBL/GenBank/DDBJ databases">
        <title>The Genome Sequence of Exophiala aquamarina CBS 119918.</title>
        <authorList>
            <consortium name="The Broad Institute Genomics Platform"/>
            <person name="Cuomo C."/>
            <person name="de Hoog S."/>
            <person name="Gorbushina A."/>
            <person name="Walker B."/>
            <person name="Young S.K."/>
            <person name="Zeng Q."/>
            <person name="Gargeya S."/>
            <person name="Fitzgerald M."/>
            <person name="Haas B."/>
            <person name="Abouelleil A."/>
            <person name="Allen A.W."/>
            <person name="Alvarado L."/>
            <person name="Arachchi H.M."/>
            <person name="Berlin A.M."/>
            <person name="Chapman S.B."/>
            <person name="Gainer-Dewar J."/>
            <person name="Goldberg J."/>
            <person name="Griggs A."/>
            <person name="Gujja S."/>
            <person name="Hansen M."/>
            <person name="Howarth C."/>
            <person name="Imamovic A."/>
            <person name="Ireland A."/>
            <person name="Larimer J."/>
            <person name="McCowan C."/>
            <person name="Murphy C."/>
            <person name="Pearson M."/>
            <person name="Poon T.W."/>
            <person name="Priest M."/>
            <person name="Roberts A."/>
            <person name="Saif S."/>
            <person name="Shea T."/>
            <person name="Sisk P."/>
            <person name="Sykes S."/>
            <person name="Wortman J."/>
            <person name="Nusbaum C."/>
            <person name="Birren B."/>
        </authorList>
    </citation>
    <scope>NUCLEOTIDE SEQUENCE [LARGE SCALE GENOMIC DNA]</scope>
    <source>
        <strain evidence="13 14">CBS 119918</strain>
    </source>
</reference>
<evidence type="ECO:0000256" key="4">
    <source>
        <dbReference type="ARBA" id="ARBA00022787"/>
    </source>
</evidence>
<dbReference type="Pfam" id="PF14559">
    <property type="entry name" value="TPR_19"/>
    <property type="match status" value="1"/>
</dbReference>
<feature type="repeat" description="TPR" evidence="10">
    <location>
        <begin position="470"/>
        <end position="503"/>
    </location>
</feature>
<keyword evidence="4" id="KW-1000">Mitochondrion outer membrane</keyword>
<keyword evidence="6 12" id="KW-1133">Transmembrane helix</keyword>
<evidence type="ECO:0000256" key="8">
    <source>
        <dbReference type="ARBA" id="ARBA00023136"/>
    </source>
</evidence>